<dbReference type="EMBL" id="JPWU03000256">
    <property type="protein sequence ID" value="KAG2521255.1"/>
    <property type="molecule type" value="Genomic_DNA"/>
</dbReference>
<proteinExistence type="predicted"/>
<keyword evidence="5" id="KW-1185">Reference proteome</keyword>
<sequence length="271" mass="30287">MQQAAISSPTLKKLFQDHEKEVRQRLQLEKRLMLVAYNDRAVHNYSERASSLFGTAAGRPFMYEKAPPFSSISEVAIICSKKVDGISLVIKTNTMEATLPPALGSLRIIMALARWMLNSLSHGLVHCTDHEEEGKQILQSGLEKRADGEKLLTEGTSTIELIDSFRDAEGQLDAATLGVKKIVELRDMLAKAQQQKAEGEQLMEEAGSEIMLSQRLLPHIPTTKRMITAIRRMYKVVQTKDEIDQMNPELRSILLLKRNTVSAVEGSNTLT</sequence>
<dbReference type="Proteomes" id="UP000285883">
    <property type="component" value="Unassembled WGS sequence"/>
</dbReference>
<reference evidence="5 6" key="2">
    <citation type="submission" date="2018-07" db="EMBL/GenBank/DDBJ databases">
        <title>Genome sequencing of oomycete isolates from Chile give support for New Zealand origin for Phytophthora kernoviae and make available the first Nothophytophthora sp. genome.</title>
        <authorList>
            <person name="Studholme D.J."/>
            <person name="Sanfuentes E."/>
            <person name="Panda P."/>
            <person name="Hill R."/>
            <person name="Sambles C."/>
            <person name="Grant M."/>
            <person name="Williams N.M."/>
            <person name="Mcdougal R.L."/>
        </authorList>
    </citation>
    <scope>NUCLEOTIDE SEQUENCE [LARGE SCALE GENOMIC DNA]</scope>
    <source>
        <strain evidence="3">Chile2</strain>
        <strain evidence="4">Chile4</strain>
    </source>
</reference>
<dbReference type="EMBL" id="MAYM02000669">
    <property type="protein sequence ID" value="RLN37015.1"/>
    <property type="molecule type" value="Genomic_DNA"/>
</dbReference>
<gene>
    <name evidence="3" type="ORF">BBI17_004915</name>
    <name evidence="4" type="ORF">BBO99_00004711</name>
    <name evidence="2" type="ORF">JM18_006664</name>
</gene>
<evidence type="ECO:0000313" key="3">
    <source>
        <dbReference type="EMBL" id="RLN37015.1"/>
    </source>
</evidence>
<accession>A0A3R7KUH6</accession>
<evidence type="ECO:0000313" key="2">
    <source>
        <dbReference type="EMBL" id="KAG2521255.1"/>
    </source>
</evidence>
<reference evidence="2" key="3">
    <citation type="submission" date="2020-06" db="EMBL/GenBank/DDBJ databases">
        <authorList>
            <person name="Studholme D.J."/>
        </authorList>
    </citation>
    <scope>NUCLEOTIDE SEQUENCE</scope>
    <source>
        <strain evidence="2">NZFS 3630</strain>
    </source>
</reference>
<keyword evidence="1" id="KW-0175">Coiled coil</keyword>
<dbReference type="EMBL" id="MBDN02000118">
    <property type="protein sequence ID" value="RLN80175.1"/>
    <property type="molecule type" value="Genomic_DNA"/>
</dbReference>
<evidence type="ECO:0000256" key="1">
    <source>
        <dbReference type="SAM" id="Coils"/>
    </source>
</evidence>
<evidence type="ECO:0000313" key="6">
    <source>
        <dbReference type="Proteomes" id="UP000285883"/>
    </source>
</evidence>
<evidence type="ECO:0000313" key="5">
    <source>
        <dbReference type="Proteomes" id="UP000285624"/>
    </source>
</evidence>
<organism evidence="4 5">
    <name type="scientific">Phytophthora kernoviae</name>
    <dbReference type="NCBI Taxonomy" id="325452"/>
    <lineage>
        <taxon>Eukaryota</taxon>
        <taxon>Sar</taxon>
        <taxon>Stramenopiles</taxon>
        <taxon>Oomycota</taxon>
        <taxon>Peronosporomycetes</taxon>
        <taxon>Peronosporales</taxon>
        <taxon>Peronosporaceae</taxon>
        <taxon>Phytophthora</taxon>
    </lineage>
</organism>
<dbReference type="Proteomes" id="UP000792063">
    <property type="component" value="Unassembled WGS sequence"/>
</dbReference>
<protein>
    <submittedName>
        <fullName evidence="4">Uncharacterized protein</fullName>
    </submittedName>
</protein>
<name>A0A3R7KUH6_9STRA</name>
<dbReference type="Proteomes" id="UP000285624">
    <property type="component" value="Unassembled WGS sequence"/>
</dbReference>
<feature type="coiled-coil region" evidence="1">
    <location>
        <begin position="182"/>
        <end position="209"/>
    </location>
</feature>
<comment type="caution">
    <text evidence="4">The sequence shown here is derived from an EMBL/GenBank/DDBJ whole genome shotgun (WGS) entry which is preliminary data.</text>
</comment>
<dbReference type="AlphaFoldDB" id="A0A3R7KUH6"/>
<evidence type="ECO:0000313" key="4">
    <source>
        <dbReference type="EMBL" id="RLN80175.1"/>
    </source>
</evidence>
<reference evidence="2" key="1">
    <citation type="journal article" date="2015" name="Genom Data">
        <title>Genome sequences of six Phytophthora species associated with forests in New Zealand.</title>
        <authorList>
            <person name="Studholme D.J."/>
            <person name="McDougal R.L."/>
            <person name="Sambles C."/>
            <person name="Hansen E."/>
            <person name="Hardy G."/>
            <person name="Grant M."/>
            <person name="Ganley R.J."/>
            <person name="Williams N.M."/>
        </authorList>
    </citation>
    <scope>NUCLEOTIDE SEQUENCE</scope>
    <source>
        <strain evidence="2">NZFS 3630</strain>
    </source>
</reference>